<name>A0ABT8SMX5_9CAUL</name>
<reference evidence="4" key="1">
    <citation type="submission" date="2023-07" db="EMBL/GenBank/DDBJ databases">
        <title>Brevundimonas soil sp. nov., isolated from the soil of chemical plant.</title>
        <authorList>
            <person name="Wu N."/>
        </authorList>
    </citation>
    <scope>NUCLEOTIDE SEQUENCE</scope>
    <source>
        <strain evidence="4">XZ-24</strain>
    </source>
</reference>
<dbReference type="Gene3D" id="3.40.50.2000">
    <property type="entry name" value="Glycogen Phosphorylase B"/>
    <property type="match status" value="2"/>
</dbReference>
<organism evidence="4 5">
    <name type="scientific">Peiella sedimenti</name>
    <dbReference type="NCBI Taxonomy" id="3061083"/>
    <lineage>
        <taxon>Bacteria</taxon>
        <taxon>Pseudomonadati</taxon>
        <taxon>Pseudomonadota</taxon>
        <taxon>Alphaproteobacteria</taxon>
        <taxon>Caulobacterales</taxon>
        <taxon>Caulobacteraceae</taxon>
        <taxon>Peiella</taxon>
    </lineage>
</organism>
<dbReference type="PANTHER" id="PTHR12526:SF510">
    <property type="entry name" value="D-INOSITOL 3-PHOSPHATE GLYCOSYLTRANSFERASE"/>
    <property type="match status" value="1"/>
</dbReference>
<evidence type="ECO:0000313" key="5">
    <source>
        <dbReference type="Proteomes" id="UP001169063"/>
    </source>
</evidence>
<dbReference type="SUPFAM" id="SSF53756">
    <property type="entry name" value="UDP-Glycosyltransferase/glycogen phosphorylase"/>
    <property type="match status" value="1"/>
</dbReference>
<protein>
    <submittedName>
        <fullName evidence="4">Glycosyltransferase</fullName>
        <ecNumber evidence="4">2.4.-.-</ecNumber>
    </submittedName>
</protein>
<keyword evidence="2 4" id="KW-0808">Transferase</keyword>
<keyword evidence="1 4" id="KW-0328">Glycosyltransferase</keyword>
<dbReference type="GO" id="GO:0016757">
    <property type="term" value="F:glycosyltransferase activity"/>
    <property type="evidence" value="ECO:0007669"/>
    <property type="project" value="UniProtKB-KW"/>
</dbReference>
<evidence type="ECO:0000313" key="4">
    <source>
        <dbReference type="EMBL" id="MDO1559173.1"/>
    </source>
</evidence>
<keyword evidence="5" id="KW-1185">Reference proteome</keyword>
<evidence type="ECO:0000256" key="1">
    <source>
        <dbReference type="ARBA" id="ARBA00022676"/>
    </source>
</evidence>
<dbReference type="EC" id="2.4.-.-" evidence="4"/>
<accession>A0ABT8SMX5</accession>
<gene>
    <name evidence="4" type="ORF">Q0812_07000</name>
</gene>
<dbReference type="InterPro" id="IPR001296">
    <property type="entry name" value="Glyco_trans_1"/>
</dbReference>
<dbReference type="EMBL" id="JAUKTR010000002">
    <property type="protein sequence ID" value="MDO1559173.1"/>
    <property type="molecule type" value="Genomic_DNA"/>
</dbReference>
<dbReference type="CDD" id="cd03811">
    <property type="entry name" value="GT4_GT28_WabH-like"/>
    <property type="match status" value="1"/>
</dbReference>
<dbReference type="Pfam" id="PF00534">
    <property type="entry name" value="Glycos_transf_1"/>
    <property type="match status" value="1"/>
</dbReference>
<dbReference type="RefSeq" id="WP_302109596.1">
    <property type="nucleotide sequence ID" value="NZ_JAUKTR010000002.1"/>
</dbReference>
<proteinExistence type="predicted"/>
<evidence type="ECO:0000259" key="3">
    <source>
        <dbReference type="Pfam" id="PF00534"/>
    </source>
</evidence>
<evidence type="ECO:0000256" key="2">
    <source>
        <dbReference type="ARBA" id="ARBA00022679"/>
    </source>
</evidence>
<sequence>MHLLGSGGDGGAETYFTDLVRAQHASGLALHAGVRVHPSREAALREAGVAATVFRFGGLLDFTTRPRIEGCARAIDARVLIAWMNRAARHTPVGPWARVGRLGGYYKLKNYRGFDLLVGNTVSIRDWMVEQGWPADKARHIPNFAEPQDMAPADRAALATPEGVPALLSMGRLHPAKAHDVALKALADIPEAVLWIAGSGPLERELKALADELGVAGRVRWLGWRNDASALYRAADLVVFPSRYEPLGNVVIQAWAHGAPVVAARAAGPEALIRDGEDGVLVPIDDAGALAAAIRSLLAASDARTAMAQAGLARVTAEFSRAAVLPQWAALFDELRPV</sequence>
<comment type="caution">
    <text evidence="4">The sequence shown here is derived from an EMBL/GenBank/DDBJ whole genome shotgun (WGS) entry which is preliminary data.</text>
</comment>
<dbReference type="PANTHER" id="PTHR12526">
    <property type="entry name" value="GLYCOSYLTRANSFERASE"/>
    <property type="match status" value="1"/>
</dbReference>
<dbReference type="Proteomes" id="UP001169063">
    <property type="component" value="Unassembled WGS sequence"/>
</dbReference>
<feature type="domain" description="Glycosyl transferase family 1" evidence="3">
    <location>
        <begin position="153"/>
        <end position="311"/>
    </location>
</feature>